<accession>A0A0C3DVV3</accession>
<dbReference type="EMBL" id="KN822063">
    <property type="protein sequence ID" value="KIM60339.1"/>
    <property type="molecule type" value="Genomic_DNA"/>
</dbReference>
<name>A0A0C3DVV3_9AGAM</name>
<dbReference type="HOGENOM" id="CLU_006344_16_0_1"/>
<proteinExistence type="predicted"/>
<reference evidence="1 2" key="1">
    <citation type="submission" date="2014-04" db="EMBL/GenBank/DDBJ databases">
        <authorList>
            <consortium name="DOE Joint Genome Institute"/>
            <person name="Kuo A."/>
            <person name="Kohler A."/>
            <person name="Nagy L.G."/>
            <person name="Floudas D."/>
            <person name="Copeland A."/>
            <person name="Barry K.W."/>
            <person name="Cichocki N."/>
            <person name="Veneault-Fourrey C."/>
            <person name="LaButti K."/>
            <person name="Lindquist E.A."/>
            <person name="Lipzen A."/>
            <person name="Lundell T."/>
            <person name="Morin E."/>
            <person name="Murat C."/>
            <person name="Sun H."/>
            <person name="Tunlid A."/>
            <person name="Henrissat B."/>
            <person name="Grigoriev I.V."/>
            <person name="Hibbett D.S."/>
            <person name="Martin F."/>
            <person name="Nordberg H.P."/>
            <person name="Cantor M.N."/>
            <person name="Hua S.X."/>
        </authorList>
    </citation>
    <scope>NUCLEOTIDE SEQUENCE [LARGE SCALE GENOMIC DNA]</scope>
    <source>
        <strain evidence="1 2">Foug A</strain>
    </source>
</reference>
<dbReference type="AlphaFoldDB" id="A0A0C3DVV3"/>
<gene>
    <name evidence="1" type="ORF">SCLCIDRAFT_124550</name>
</gene>
<organism evidence="1 2">
    <name type="scientific">Scleroderma citrinum Foug A</name>
    <dbReference type="NCBI Taxonomy" id="1036808"/>
    <lineage>
        <taxon>Eukaryota</taxon>
        <taxon>Fungi</taxon>
        <taxon>Dikarya</taxon>
        <taxon>Basidiomycota</taxon>
        <taxon>Agaricomycotina</taxon>
        <taxon>Agaricomycetes</taxon>
        <taxon>Agaricomycetidae</taxon>
        <taxon>Boletales</taxon>
        <taxon>Sclerodermatineae</taxon>
        <taxon>Sclerodermataceae</taxon>
        <taxon>Scleroderma</taxon>
    </lineage>
</organism>
<reference evidence="2" key="2">
    <citation type="submission" date="2015-01" db="EMBL/GenBank/DDBJ databases">
        <title>Evolutionary Origins and Diversification of the Mycorrhizal Mutualists.</title>
        <authorList>
            <consortium name="DOE Joint Genome Institute"/>
            <consortium name="Mycorrhizal Genomics Consortium"/>
            <person name="Kohler A."/>
            <person name="Kuo A."/>
            <person name="Nagy L.G."/>
            <person name="Floudas D."/>
            <person name="Copeland A."/>
            <person name="Barry K.W."/>
            <person name="Cichocki N."/>
            <person name="Veneault-Fourrey C."/>
            <person name="LaButti K."/>
            <person name="Lindquist E.A."/>
            <person name="Lipzen A."/>
            <person name="Lundell T."/>
            <person name="Morin E."/>
            <person name="Murat C."/>
            <person name="Riley R."/>
            <person name="Ohm R."/>
            <person name="Sun H."/>
            <person name="Tunlid A."/>
            <person name="Henrissat B."/>
            <person name="Grigoriev I.V."/>
            <person name="Hibbett D.S."/>
            <person name="Martin F."/>
        </authorList>
    </citation>
    <scope>NUCLEOTIDE SEQUENCE [LARGE SCALE GENOMIC DNA]</scope>
    <source>
        <strain evidence="2">Foug A</strain>
    </source>
</reference>
<evidence type="ECO:0000313" key="1">
    <source>
        <dbReference type="EMBL" id="KIM60339.1"/>
    </source>
</evidence>
<dbReference type="Proteomes" id="UP000053989">
    <property type="component" value="Unassembled WGS sequence"/>
</dbReference>
<protein>
    <submittedName>
        <fullName evidence="1">Uncharacterized protein</fullName>
    </submittedName>
</protein>
<dbReference type="OrthoDB" id="3187773at2759"/>
<dbReference type="STRING" id="1036808.A0A0C3DVV3"/>
<keyword evidence="2" id="KW-1185">Reference proteome</keyword>
<evidence type="ECO:0000313" key="2">
    <source>
        <dbReference type="Proteomes" id="UP000053989"/>
    </source>
</evidence>
<dbReference type="InParanoid" id="A0A0C3DVV3"/>
<sequence length="148" mass="17220">MHCEHICSCPMWRSEGPCFDCAFVVTDPQAEGMRGLDVACILCFFSVKYLGTFYPCAVIHWFDCVGDGPDLDTRMWIVHTGYRYYRSRNIQNIAIIHIDTIYHAAHLIPIYAAQNVDSSELRSHRSYDMFCLFYVNKYADHHTFEIAF</sequence>